<comment type="caution">
    <text evidence="1">The sequence shown here is derived from an EMBL/GenBank/DDBJ whole genome shotgun (WGS) entry which is preliminary data.</text>
</comment>
<dbReference type="InterPro" id="IPR052895">
    <property type="entry name" value="HetReg/Transcr_Mod"/>
</dbReference>
<gene>
    <name evidence="1" type="ORF">OEA41_001231</name>
</gene>
<keyword evidence="2" id="KW-1185">Reference proteome</keyword>
<dbReference type="EMBL" id="JASNWA010000003">
    <property type="protein sequence ID" value="KAK3179092.1"/>
    <property type="molecule type" value="Genomic_DNA"/>
</dbReference>
<reference evidence="1" key="1">
    <citation type="submission" date="2022-11" db="EMBL/GenBank/DDBJ databases">
        <title>Chromosomal genome sequence assembly and mating type (MAT) locus characterization of the leprose asexual lichenized fungus Lepraria neglecta (Nyl.) Erichsen.</title>
        <authorList>
            <person name="Allen J.L."/>
            <person name="Pfeffer B."/>
        </authorList>
    </citation>
    <scope>NUCLEOTIDE SEQUENCE</scope>
    <source>
        <strain evidence="1">Allen 5258</strain>
    </source>
</reference>
<evidence type="ECO:0000313" key="1">
    <source>
        <dbReference type="EMBL" id="KAK3179092.1"/>
    </source>
</evidence>
<proteinExistence type="predicted"/>
<sequence>MVYRELAEFLIRNAPEGHKLEILGHIDYSARCLRKEKESTNSWVPDWRYLLFGWPFGKYVGYGDDAGQDAYRAGGSKHEEISFTGTQLGIEGACIDMIKEVSAIANDIDDDSIEQSWGSGLDSVVYHTGGETILAFLRTITAEVRSRYGGGRFEHRRYRGHAMDWRYELSEHDTLRFEGKEVKENLRTSMKAATHYRRFTWTNRGYMGLMHPRAKERDLICTLYGGQVLYVLREHGPNEHSFIGECYIHGLMDGEAFEVFGTNGELDSETFVLI</sequence>
<accession>A0AAD9ZJR7</accession>
<dbReference type="AlphaFoldDB" id="A0AAD9ZJR7"/>
<evidence type="ECO:0000313" key="2">
    <source>
        <dbReference type="Proteomes" id="UP001276659"/>
    </source>
</evidence>
<dbReference type="PANTHER" id="PTHR24148">
    <property type="entry name" value="ANKYRIN REPEAT DOMAIN-CONTAINING PROTEIN 39 HOMOLOG-RELATED"/>
    <property type="match status" value="1"/>
</dbReference>
<dbReference type="PANTHER" id="PTHR24148:SF64">
    <property type="entry name" value="HETEROKARYON INCOMPATIBILITY DOMAIN-CONTAINING PROTEIN"/>
    <property type="match status" value="1"/>
</dbReference>
<dbReference type="Pfam" id="PF26639">
    <property type="entry name" value="Het-6_barrel"/>
    <property type="match status" value="1"/>
</dbReference>
<protein>
    <submittedName>
        <fullName evidence="1">Uncharacterized protein</fullName>
    </submittedName>
</protein>
<dbReference type="Proteomes" id="UP001276659">
    <property type="component" value="Unassembled WGS sequence"/>
</dbReference>
<name>A0AAD9ZJR7_9LECA</name>
<organism evidence="1 2">
    <name type="scientific">Lepraria neglecta</name>
    <dbReference type="NCBI Taxonomy" id="209136"/>
    <lineage>
        <taxon>Eukaryota</taxon>
        <taxon>Fungi</taxon>
        <taxon>Dikarya</taxon>
        <taxon>Ascomycota</taxon>
        <taxon>Pezizomycotina</taxon>
        <taxon>Lecanoromycetes</taxon>
        <taxon>OSLEUM clade</taxon>
        <taxon>Lecanoromycetidae</taxon>
        <taxon>Lecanorales</taxon>
        <taxon>Lecanorineae</taxon>
        <taxon>Stereocaulaceae</taxon>
        <taxon>Lepraria</taxon>
    </lineage>
</organism>